<dbReference type="RefSeq" id="WP_309901739.1">
    <property type="nucleotide sequence ID" value="NZ_JAVDRF010000004.1"/>
</dbReference>
<dbReference type="InterPro" id="IPR011600">
    <property type="entry name" value="Pept_C14_caspase"/>
</dbReference>
<evidence type="ECO:0000313" key="3">
    <source>
        <dbReference type="EMBL" id="MDR6536588.1"/>
    </source>
</evidence>
<keyword evidence="1" id="KW-0732">Signal</keyword>
<feature type="signal peptide" evidence="1">
    <location>
        <begin position="1"/>
        <end position="28"/>
    </location>
</feature>
<evidence type="ECO:0000259" key="2">
    <source>
        <dbReference type="PROSITE" id="PS50208"/>
    </source>
</evidence>
<dbReference type="InterPro" id="IPR001309">
    <property type="entry name" value="Pept_C14_p20"/>
</dbReference>
<dbReference type="PROSITE" id="PS51318">
    <property type="entry name" value="TAT"/>
    <property type="match status" value="1"/>
</dbReference>
<dbReference type="PANTHER" id="PTHR22576">
    <property type="entry name" value="MUCOSA ASSOCIATED LYMPHOID TISSUE LYMPHOMA TRANSLOCATION PROTEIN 1/PARACASPASE"/>
    <property type="match status" value="1"/>
</dbReference>
<reference evidence="3 4" key="1">
    <citation type="submission" date="2023-07" db="EMBL/GenBank/DDBJ databases">
        <title>Sorghum-associated microbial communities from plants grown in Nebraska, USA.</title>
        <authorList>
            <person name="Schachtman D."/>
        </authorList>
    </citation>
    <scope>NUCLEOTIDE SEQUENCE [LARGE SCALE GENOMIC DNA]</scope>
    <source>
        <strain evidence="3 4">DS1781</strain>
    </source>
</reference>
<evidence type="ECO:0000256" key="1">
    <source>
        <dbReference type="SAM" id="SignalP"/>
    </source>
</evidence>
<dbReference type="EMBL" id="JAVDRF010000004">
    <property type="protein sequence ID" value="MDR6536588.1"/>
    <property type="molecule type" value="Genomic_DNA"/>
</dbReference>
<comment type="caution">
    <text evidence="3">The sequence shown here is derived from an EMBL/GenBank/DDBJ whole genome shotgun (WGS) entry which is preliminary data.</text>
</comment>
<dbReference type="PROSITE" id="PS50208">
    <property type="entry name" value="CASPASE_P20"/>
    <property type="match status" value="1"/>
</dbReference>
<proteinExistence type="predicted"/>
<feature type="chain" id="PRO_5045449956" evidence="1">
    <location>
        <begin position="29"/>
        <end position="283"/>
    </location>
</feature>
<protein>
    <submittedName>
        <fullName evidence="3">Caspase-like protein</fullName>
    </submittedName>
</protein>
<dbReference type="Gene3D" id="3.40.50.1460">
    <property type="match status" value="1"/>
</dbReference>
<keyword evidence="4" id="KW-1185">Reference proteome</keyword>
<dbReference type="InterPro" id="IPR006311">
    <property type="entry name" value="TAT_signal"/>
</dbReference>
<evidence type="ECO:0000313" key="4">
    <source>
        <dbReference type="Proteomes" id="UP001184230"/>
    </source>
</evidence>
<dbReference type="Proteomes" id="UP001184230">
    <property type="component" value="Unassembled WGS sequence"/>
</dbReference>
<dbReference type="InterPro" id="IPR052039">
    <property type="entry name" value="Caspase-related_regulators"/>
</dbReference>
<dbReference type="InterPro" id="IPR029030">
    <property type="entry name" value="Caspase-like_dom_sf"/>
</dbReference>
<dbReference type="PANTHER" id="PTHR22576:SF37">
    <property type="entry name" value="MUCOSA-ASSOCIATED LYMPHOID TISSUE LYMPHOMA TRANSLOCATION PROTEIN 1"/>
    <property type="match status" value="1"/>
</dbReference>
<accession>A0ABU1NDQ5</accession>
<organism evidence="3 4">
    <name type="scientific">Variovorax soli</name>
    <dbReference type="NCBI Taxonomy" id="376815"/>
    <lineage>
        <taxon>Bacteria</taxon>
        <taxon>Pseudomonadati</taxon>
        <taxon>Pseudomonadota</taxon>
        <taxon>Betaproteobacteria</taxon>
        <taxon>Burkholderiales</taxon>
        <taxon>Comamonadaceae</taxon>
        <taxon>Variovorax</taxon>
    </lineage>
</organism>
<feature type="domain" description="Caspase family p20" evidence="2">
    <location>
        <begin position="41"/>
        <end position="167"/>
    </location>
</feature>
<sequence>MATLPTRRTLLRCAVGAAAALPFRAALSAPPAGNANPNAAESRIALVIGNGAYRAAPLTNPPGDAVAVAAALRGLGYDVTLRQNTRLPDLIESLREFSLRAPKASVRMLFYAGHGVQVKGRNYLVPIDADPQTEEEIQRQSADVGEFVDRLSAIRNGINIVVLDACRVNPFAGGVIVGPDGRRLKFRGATPGGLATLDAPVGTLVAFSTAPNGVALDGASGKHSIYARHLLANLPTPGLQIEQLFKRVRIGVAEDTGRAQVPWESSSLTADFCFKTDDKGRCG</sequence>
<name>A0ABU1NDQ5_9BURK</name>
<gene>
    <name evidence="3" type="ORF">J2739_002361</name>
</gene>
<dbReference type="SUPFAM" id="SSF52129">
    <property type="entry name" value="Caspase-like"/>
    <property type="match status" value="1"/>
</dbReference>
<dbReference type="Pfam" id="PF00656">
    <property type="entry name" value="Peptidase_C14"/>
    <property type="match status" value="1"/>
</dbReference>